<dbReference type="PROSITE" id="PS50930">
    <property type="entry name" value="HTH_LYTTR"/>
    <property type="match status" value="1"/>
</dbReference>
<evidence type="ECO:0000259" key="1">
    <source>
        <dbReference type="PROSITE" id="PS50930"/>
    </source>
</evidence>
<protein>
    <submittedName>
        <fullName evidence="2">LytTR family transcriptional regulator DNA-binding domain-containing protein</fullName>
    </submittedName>
</protein>
<dbReference type="RefSeq" id="WP_212698806.1">
    <property type="nucleotide sequence ID" value="NZ_CP058649.1"/>
</dbReference>
<dbReference type="Proteomes" id="UP000683246">
    <property type="component" value="Chromosome"/>
</dbReference>
<dbReference type="KEGG" id="vpy:HZI73_13820"/>
<dbReference type="GO" id="GO:0003677">
    <property type="term" value="F:DNA binding"/>
    <property type="evidence" value="ECO:0007669"/>
    <property type="project" value="UniProtKB-KW"/>
</dbReference>
<dbReference type="PANTHER" id="PTHR37299">
    <property type="entry name" value="TRANSCRIPTIONAL REGULATOR-RELATED"/>
    <property type="match status" value="1"/>
</dbReference>
<gene>
    <name evidence="2" type="ORF">HZI73_13820</name>
</gene>
<dbReference type="Pfam" id="PF04397">
    <property type="entry name" value="LytTR"/>
    <property type="match status" value="1"/>
</dbReference>
<name>A0A8J8MPV1_9FIRM</name>
<dbReference type="SMART" id="SM00850">
    <property type="entry name" value="LytTR"/>
    <property type="match status" value="1"/>
</dbReference>
<dbReference type="InterPro" id="IPR007492">
    <property type="entry name" value="LytTR_DNA-bd_dom"/>
</dbReference>
<accession>A0A8J8MPV1</accession>
<proteinExistence type="predicted"/>
<dbReference type="EMBL" id="CP058649">
    <property type="protein sequence ID" value="QUI25725.1"/>
    <property type="molecule type" value="Genomic_DNA"/>
</dbReference>
<reference evidence="2" key="1">
    <citation type="submission" date="2020-07" db="EMBL/GenBank/DDBJ databases">
        <title>Vallitalea pronyensis genome.</title>
        <authorList>
            <person name="Postec A."/>
        </authorList>
    </citation>
    <scope>NUCLEOTIDE SEQUENCE</scope>
    <source>
        <strain evidence="2">FatNI3</strain>
    </source>
</reference>
<feature type="domain" description="HTH LytTR-type" evidence="1">
    <location>
        <begin position="44"/>
        <end position="148"/>
    </location>
</feature>
<dbReference type="PANTHER" id="PTHR37299:SF4">
    <property type="entry name" value="TRANSCRIPTIONAL REGULATOR"/>
    <property type="match status" value="1"/>
</dbReference>
<sequence length="154" mass="18267">MKIRIEVDTKTNETEVIIRCSEVNNKILKLESRLSQLITPKTQIIFYKNEQEYYISPSDILFFETNTNGVTAHTVNEIYDVKFKLYELEKILPDAFVRVSKSTIANSNKVYSILRNITSASRVEFLNTHKKIYVSRKYYKELRAKLLEKRNRYE</sequence>
<evidence type="ECO:0000313" key="3">
    <source>
        <dbReference type="Proteomes" id="UP000683246"/>
    </source>
</evidence>
<dbReference type="AlphaFoldDB" id="A0A8J8MPV1"/>
<keyword evidence="2" id="KW-0238">DNA-binding</keyword>
<dbReference type="GO" id="GO:0000156">
    <property type="term" value="F:phosphorelay response regulator activity"/>
    <property type="evidence" value="ECO:0007669"/>
    <property type="project" value="InterPro"/>
</dbReference>
<dbReference type="Gene3D" id="2.40.50.1020">
    <property type="entry name" value="LytTr DNA-binding domain"/>
    <property type="match status" value="1"/>
</dbReference>
<keyword evidence="3" id="KW-1185">Reference proteome</keyword>
<dbReference type="InterPro" id="IPR046947">
    <property type="entry name" value="LytR-like"/>
</dbReference>
<organism evidence="2 3">
    <name type="scientific">Vallitalea pronyensis</name>
    <dbReference type="NCBI Taxonomy" id="1348613"/>
    <lineage>
        <taxon>Bacteria</taxon>
        <taxon>Bacillati</taxon>
        <taxon>Bacillota</taxon>
        <taxon>Clostridia</taxon>
        <taxon>Lachnospirales</taxon>
        <taxon>Vallitaleaceae</taxon>
        <taxon>Vallitalea</taxon>
    </lineage>
</organism>
<evidence type="ECO:0000313" key="2">
    <source>
        <dbReference type="EMBL" id="QUI25725.1"/>
    </source>
</evidence>